<dbReference type="InParanoid" id="A0A0H2S466"/>
<dbReference type="Proteomes" id="UP000053477">
    <property type="component" value="Unassembled WGS sequence"/>
</dbReference>
<protein>
    <submittedName>
        <fullName evidence="1">Uncharacterized protein</fullName>
    </submittedName>
</protein>
<organism evidence="1 2">
    <name type="scientific">Schizopora paradoxa</name>
    <dbReference type="NCBI Taxonomy" id="27342"/>
    <lineage>
        <taxon>Eukaryota</taxon>
        <taxon>Fungi</taxon>
        <taxon>Dikarya</taxon>
        <taxon>Basidiomycota</taxon>
        <taxon>Agaricomycotina</taxon>
        <taxon>Agaricomycetes</taxon>
        <taxon>Hymenochaetales</taxon>
        <taxon>Schizoporaceae</taxon>
        <taxon>Schizopora</taxon>
    </lineage>
</organism>
<reference evidence="1 2" key="1">
    <citation type="submission" date="2015-04" db="EMBL/GenBank/DDBJ databases">
        <title>Complete genome sequence of Schizopora paradoxa KUC8140, a cosmopolitan wood degrader in East Asia.</title>
        <authorList>
            <consortium name="DOE Joint Genome Institute"/>
            <person name="Min B."/>
            <person name="Park H."/>
            <person name="Jang Y."/>
            <person name="Kim J.-J."/>
            <person name="Kim K.H."/>
            <person name="Pangilinan J."/>
            <person name="Lipzen A."/>
            <person name="Riley R."/>
            <person name="Grigoriev I.V."/>
            <person name="Spatafora J.W."/>
            <person name="Choi I.-G."/>
        </authorList>
    </citation>
    <scope>NUCLEOTIDE SEQUENCE [LARGE SCALE GENOMIC DNA]</scope>
    <source>
        <strain evidence="1 2">KUC8140</strain>
    </source>
</reference>
<proteinExistence type="predicted"/>
<keyword evidence="2" id="KW-1185">Reference proteome</keyword>
<evidence type="ECO:0000313" key="2">
    <source>
        <dbReference type="Proteomes" id="UP000053477"/>
    </source>
</evidence>
<name>A0A0H2S466_9AGAM</name>
<dbReference type="AlphaFoldDB" id="A0A0H2S466"/>
<gene>
    <name evidence="1" type="ORF">SCHPADRAFT_993226</name>
</gene>
<sequence length="604" mass="69677">MDAISHRLAIRNLKSIVKQIETLRNHRNTTITERHLDRLPSTNEDHIKLMRLSDKLQEHLQPWRSTREVAVDEVIRLTVEDPILCQILQPLFEQTPGQYAFDGDSFKIHELWSNALRSCSFAPNLLLTRYLENNFTALRNSMRHEIFAYLGPRYLYHILEHNLTGNELYFLVKLWHSYIELVRQTENPEDRVEWGTLNRCFGNLPEVELKSAFVPPVLISEVIARLIELRREASVPNLFSVFFGKPALVFNATKRDRKPSVDTSLFRLLPLYYGAFVNSNTLPAIKTIAERQEGILRDTVLEGNSLWSRYCNVLGDVLRYYRTGFVLEGDTPVNLNPDFEYNLQRTISHSFSLQDFLSGCLEEIMFADGPRREFATLLVECFAAIDLYCKHAVETIHDSLPEYTDLSSKHLRTLRAVTGIPSLPLFDNVPYLRRFRVKGKIYITSDHLPEPPDVLLDSSGALRDFSVQTMSLFGEMILWLSIDGSRSPLRVQNHYPVVAAVGRSGTEYYVAAVVVHHVYYFSYVKVGATSVEYTDECGEPHTSSQFFVLARRNRDDSTFTWRSFWPQRDPEYCGVSSSARQDDEHLLSLLNDMQKSPAKILRFH</sequence>
<evidence type="ECO:0000313" key="1">
    <source>
        <dbReference type="EMBL" id="KLO18769.1"/>
    </source>
</evidence>
<accession>A0A0H2S466</accession>
<dbReference type="EMBL" id="KQ085891">
    <property type="protein sequence ID" value="KLO18769.1"/>
    <property type="molecule type" value="Genomic_DNA"/>
</dbReference>